<sequence length="288" mass="31700">MATLAQYVKACRIAWKLYDLAVSVRAIFSAEESNTVRPWLLLKKPDVPLTSVTTLSLPPPLSTPSSSSMSSVPIPDPPVSMLSPRHIPDEFILKALFSLCQNIVPRPWLLLKKPDVPLTSVTTLSLPPPLPTPSSSSMSSVPIPDPPVSMLSPRHIPDEFILKALFSLCQNIVPSPPPQPSFFRRAANLSPVGQFMAKSCRKGVVTVSFLAEAARLASQHNINTPHLHHIPTRADLTAWENGKTQPRETSLSIRDDEKSYDISVMPITKNISFEYSSKNSLLEKINII</sequence>
<organism evidence="1 2">
    <name type="scientific">Aduncisulcus paluster</name>
    <dbReference type="NCBI Taxonomy" id="2918883"/>
    <lineage>
        <taxon>Eukaryota</taxon>
        <taxon>Metamonada</taxon>
        <taxon>Carpediemonas-like organisms</taxon>
        <taxon>Aduncisulcus</taxon>
    </lineage>
</organism>
<dbReference type="Proteomes" id="UP001057375">
    <property type="component" value="Unassembled WGS sequence"/>
</dbReference>
<dbReference type="EMBL" id="BQXS01012664">
    <property type="protein sequence ID" value="GKT26572.1"/>
    <property type="molecule type" value="Genomic_DNA"/>
</dbReference>
<comment type="caution">
    <text evidence="1">The sequence shown here is derived from an EMBL/GenBank/DDBJ whole genome shotgun (WGS) entry which is preliminary data.</text>
</comment>
<gene>
    <name evidence="1" type="ORF">ADUPG1_013403</name>
</gene>
<proteinExistence type="predicted"/>
<reference evidence="1" key="1">
    <citation type="submission" date="2022-03" db="EMBL/GenBank/DDBJ databases">
        <title>Draft genome sequence of Aduncisulcus paluster, a free-living microaerophilic Fornicata.</title>
        <authorList>
            <person name="Yuyama I."/>
            <person name="Kume K."/>
            <person name="Tamura T."/>
            <person name="Inagaki Y."/>
            <person name="Hashimoto T."/>
        </authorList>
    </citation>
    <scope>NUCLEOTIDE SEQUENCE</scope>
    <source>
        <strain evidence="1">NY0171</strain>
    </source>
</reference>
<evidence type="ECO:0000313" key="1">
    <source>
        <dbReference type="EMBL" id="GKT26572.1"/>
    </source>
</evidence>
<protein>
    <submittedName>
        <fullName evidence="1">Uncharacterized protein</fullName>
    </submittedName>
</protein>
<accession>A0ABQ5K2S9</accession>
<evidence type="ECO:0000313" key="2">
    <source>
        <dbReference type="Proteomes" id="UP001057375"/>
    </source>
</evidence>
<keyword evidence="2" id="KW-1185">Reference proteome</keyword>
<name>A0ABQ5K2S9_9EUKA</name>